<name>A0A382TNN5_9ZZZZ</name>
<gene>
    <name evidence="1" type="ORF">METZ01_LOCUS375955</name>
</gene>
<accession>A0A382TNN5</accession>
<reference evidence="1" key="1">
    <citation type="submission" date="2018-05" db="EMBL/GenBank/DDBJ databases">
        <authorList>
            <person name="Lanie J.A."/>
            <person name="Ng W.-L."/>
            <person name="Kazmierczak K.M."/>
            <person name="Andrzejewski T.M."/>
            <person name="Davidsen T.M."/>
            <person name="Wayne K.J."/>
            <person name="Tettelin H."/>
            <person name="Glass J.I."/>
            <person name="Rusch D."/>
            <person name="Podicherti R."/>
            <person name="Tsui H.-C.T."/>
            <person name="Winkler M.E."/>
        </authorList>
    </citation>
    <scope>NUCLEOTIDE SEQUENCE</scope>
</reference>
<feature type="non-terminal residue" evidence="1">
    <location>
        <position position="1"/>
    </location>
</feature>
<proteinExistence type="predicted"/>
<dbReference type="AlphaFoldDB" id="A0A382TNN5"/>
<sequence length="33" mass="4085">KEYKLMLEFLDEQPLANWNDYVQRVHDDIYANI</sequence>
<organism evidence="1">
    <name type="scientific">marine metagenome</name>
    <dbReference type="NCBI Taxonomy" id="408172"/>
    <lineage>
        <taxon>unclassified sequences</taxon>
        <taxon>metagenomes</taxon>
        <taxon>ecological metagenomes</taxon>
    </lineage>
</organism>
<dbReference type="EMBL" id="UINC01137641">
    <property type="protein sequence ID" value="SVD23101.1"/>
    <property type="molecule type" value="Genomic_DNA"/>
</dbReference>
<protein>
    <submittedName>
        <fullName evidence="1">Uncharacterized protein</fullName>
    </submittedName>
</protein>
<evidence type="ECO:0000313" key="1">
    <source>
        <dbReference type="EMBL" id="SVD23101.1"/>
    </source>
</evidence>